<dbReference type="EC" id="6.2.1.1" evidence="6"/>
<name>A0A225C3U8_9MICO</name>
<comment type="caution">
    <text evidence="6">Lacks conserved residue(s) required for the propagation of feature annotation.</text>
</comment>
<feature type="binding site" evidence="6">
    <location>
        <position position="553"/>
    </location>
    <ligand>
        <name>CoA</name>
        <dbReference type="ChEBI" id="CHEBI:57287"/>
    </ligand>
</feature>
<dbReference type="HAMAP" id="MF_01123">
    <property type="entry name" value="Ac_CoA_synth"/>
    <property type="match status" value="1"/>
</dbReference>
<dbReference type="Gene3D" id="3.40.50.12780">
    <property type="entry name" value="N-terminal domain of ligase-like"/>
    <property type="match status" value="1"/>
</dbReference>
<dbReference type="Pfam" id="PF13193">
    <property type="entry name" value="AMP-binding_C"/>
    <property type="match status" value="1"/>
</dbReference>
<dbReference type="InterPro" id="IPR011904">
    <property type="entry name" value="Ac_CoA_lig"/>
</dbReference>
<feature type="compositionally biased region" description="Polar residues" evidence="7">
    <location>
        <begin position="1"/>
        <end position="13"/>
    </location>
</feature>
<dbReference type="GO" id="GO:0003987">
    <property type="term" value="F:acetate-CoA ligase activity"/>
    <property type="evidence" value="ECO:0007669"/>
    <property type="project" value="UniProtKB-UniRule"/>
</dbReference>
<dbReference type="InterPro" id="IPR032387">
    <property type="entry name" value="ACAS_N"/>
</dbReference>
<comment type="similarity">
    <text evidence="1 6">Belongs to the ATP-dependent AMP-binding enzyme family.</text>
</comment>
<dbReference type="InterPro" id="IPR045851">
    <property type="entry name" value="AMP-bd_C_sf"/>
</dbReference>
<dbReference type="AlphaFoldDB" id="A0A225C3U8"/>
<feature type="domain" description="AMP-binding enzyme C-terminal" evidence="9">
    <location>
        <begin position="561"/>
        <end position="642"/>
    </location>
</feature>
<dbReference type="Proteomes" id="UP000215316">
    <property type="component" value="Unassembled WGS sequence"/>
</dbReference>
<comment type="catalytic activity">
    <reaction evidence="6">
        <text>acetate + ATP + CoA = acetyl-CoA + AMP + diphosphate</text>
        <dbReference type="Rhea" id="RHEA:23176"/>
        <dbReference type="ChEBI" id="CHEBI:30089"/>
        <dbReference type="ChEBI" id="CHEBI:30616"/>
        <dbReference type="ChEBI" id="CHEBI:33019"/>
        <dbReference type="ChEBI" id="CHEBI:57287"/>
        <dbReference type="ChEBI" id="CHEBI:57288"/>
        <dbReference type="ChEBI" id="CHEBI:456215"/>
        <dbReference type="EC" id="6.2.1.1"/>
    </reaction>
</comment>
<evidence type="ECO:0000256" key="6">
    <source>
        <dbReference type="HAMAP-Rule" id="MF_01123"/>
    </source>
</evidence>
<dbReference type="GO" id="GO:0019427">
    <property type="term" value="P:acetyl-CoA biosynthetic process from acetate"/>
    <property type="evidence" value="ECO:0007669"/>
    <property type="project" value="UniProtKB-UniRule"/>
</dbReference>
<evidence type="ECO:0000256" key="5">
    <source>
        <dbReference type="ARBA" id="ARBA00022990"/>
    </source>
</evidence>
<gene>
    <name evidence="6" type="primary">acsA</name>
    <name evidence="11" type="ORF">B5P24_01015</name>
</gene>
<evidence type="ECO:0000313" key="12">
    <source>
        <dbReference type="Proteomes" id="UP000215316"/>
    </source>
</evidence>
<dbReference type="Pfam" id="PF00501">
    <property type="entry name" value="AMP-binding"/>
    <property type="match status" value="1"/>
</dbReference>
<feature type="binding site" evidence="6">
    <location>
        <position position="341"/>
    </location>
    <ligand>
        <name>CoA</name>
        <dbReference type="ChEBI" id="CHEBI:57287"/>
    </ligand>
</feature>
<dbReference type="GO" id="GO:0046872">
    <property type="term" value="F:metal ion binding"/>
    <property type="evidence" value="ECO:0007669"/>
    <property type="project" value="UniProtKB-KW"/>
</dbReference>
<dbReference type="PANTHER" id="PTHR24095:SF14">
    <property type="entry name" value="ACETYL-COENZYME A SYNTHETASE 1"/>
    <property type="match status" value="1"/>
</dbReference>
<proteinExistence type="inferred from homology"/>
<dbReference type="EMBL" id="MZMQ01000001">
    <property type="protein sequence ID" value="OQJ61717.1"/>
    <property type="molecule type" value="Genomic_DNA"/>
</dbReference>
<dbReference type="GO" id="GO:0005829">
    <property type="term" value="C:cytosol"/>
    <property type="evidence" value="ECO:0007669"/>
    <property type="project" value="TreeGrafter"/>
</dbReference>
<keyword evidence="4 6" id="KW-0067">ATP-binding</keyword>
<dbReference type="FunFam" id="3.40.50.12780:FF:000001">
    <property type="entry name" value="Acetyl-coenzyme A synthetase"/>
    <property type="match status" value="1"/>
</dbReference>
<feature type="binding site" evidence="6">
    <location>
        <position position="569"/>
    </location>
    <ligand>
        <name>Mg(2+)</name>
        <dbReference type="ChEBI" id="CHEBI:18420"/>
    </ligand>
</feature>
<dbReference type="NCBIfam" id="TIGR02188">
    <property type="entry name" value="Ac_CoA_lig_AcsA"/>
    <property type="match status" value="1"/>
</dbReference>
<dbReference type="InterPro" id="IPR020845">
    <property type="entry name" value="AMP-binding_CS"/>
</dbReference>
<feature type="domain" description="Acetyl-coenzyme A synthetase N-terminal" evidence="10">
    <location>
        <begin position="58"/>
        <end position="111"/>
    </location>
</feature>
<keyword evidence="3 6" id="KW-0547">Nucleotide-binding</keyword>
<feature type="domain" description="AMP-dependent synthetase/ligase" evidence="8">
    <location>
        <begin position="117"/>
        <end position="508"/>
    </location>
</feature>
<dbReference type="InterPro" id="IPR025110">
    <property type="entry name" value="AMP-bd_C"/>
</dbReference>
<evidence type="ECO:0000256" key="7">
    <source>
        <dbReference type="SAM" id="MobiDB-lite"/>
    </source>
</evidence>
<dbReference type="CDD" id="cd05966">
    <property type="entry name" value="ACS"/>
    <property type="match status" value="1"/>
</dbReference>
<feature type="region of interest" description="Disordered" evidence="7">
    <location>
        <begin position="1"/>
        <end position="46"/>
    </location>
</feature>
<feature type="binding site" evidence="6">
    <location>
        <begin position="417"/>
        <end position="419"/>
    </location>
    <ligand>
        <name>ATP</name>
        <dbReference type="ChEBI" id="CHEBI:30616"/>
    </ligand>
</feature>
<dbReference type="InterPro" id="IPR042099">
    <property type="entry name" value="ANL_N_sf"/>
</dbReference>
<feature type="binding site" evidence="6">
    <location>
        <position position="567"/>
    </location>
    <ligand>
        <name>Mg(2+)</name>
        <dbReference type="ChEBI" id="CHEBI:18420"/>
    </ligand>
</feature>
<feature type="binding site" evidence="6">
    <location>
        <position position="572"/>
    </location>
    <ligand>
        <name>Mg(2+)</name>
        <dbReference type="ChEBI" id="CHEBI:18420"/>
    </ligand>
</feature>
<comment type="caution">
    <text evidence="11">The sequence shown here is derived from an EMBL/GenBank/DDBJ whole genome shotgun (WGS) entry which is preliminary data.</text>
</comment>
<organism evidence="11 12">
    <name type="scientific">Clavibacter tessellarius</name>
    <dbReference type="NCBI Taxonomy" id="31965"/>
    <lineage>
        <taxon>Bacteria</taxon>
        <taxon>Bacillati</taxon>
        <taxon>Actinomycetota</taxon>
        <taxon>Actinomycetes</taxon>
        <taxon>Micrococcales</taxon>
        <taxon>Microbacteriaceae</taxon>
        <taxon>Clavibacter</taxon>
    </lineage>
</organism>
<evidence type="ECO:0000259" key="9">
    <source>
        <dbReference type="Pfam" id="PF13193"/>
    </source>
</evidence>
<comment type="function">
    <text evidence="6">Catalyzes the conversion of acetate into acetyl-CoA (AcCoA), an essential intermediate at the junction of anabolic and catabolic pathways. AcsA undergoes a two-step reaction. In the first half reaction, AcsA combines acetate with ATP to form acetyl-adenylate (AcAMP) intermediate. In the second half reaction, it can then transfer the acetyl group from AcAMP to the sulfhydryl group of CoA, forming the product AcCoA.</text>
</comment>
<dbReference type="PANTHER" id="PTHR24095">
    <property type="entry name" value="ACETYL-COENZYME A SYNTHETASE"/>
    <property type="match status" value="1"/>
</dbReference>
<dbReference type="OrthoDB" id="9803968at2"/>
<feature type="modified residue" description="N6-acetyllysine" evidence="6">
    <location>
        <position position="642"/>
    </location>
</feature>
<dbReference type="RefSeq" id="WP_094126133.1">
    <property type="nucleotide sequence ID" value="NZ_CP040788.1"/>
</dbReference>
<keyword evidence="6" id="KW-0479">Metal-binding</keyword>
<dbReference type="GO" id="GO:0016208">
    <property type="term" value="F:AMP binding"/>
    <property type="evidence" value="ECO:0007669"/>
    <property type="project" value="InterPro"/>
</dbReference>
<keyword evidence="5 6" id="KW-0007">Acetylation</keyword>
<comment type="cofactor">
    <cofactor evidence="6">
        <name>Mg(2+)</name>
        <dbReference type="ChEBI" id="CHEBI:18420"/>
    </cofactor>
</comment>
<feature type="binding site" evidence="6">
    <location>
        <position position="530"/>
    </location>
    <ligand>
        <name>ATP</name>
        <dbReference type="ChEBI" id="CHEBI:30616"/>
    </ligand>
</feature>
<sequence>MTMSTNPESTEPGTPTAAPREQDEEGTTSLSRPPEAPEPGQVHPPTEAFRATRVADESLAEAAAADRLGFWGDRARELVTWETPFDTVLDWSDAPVARWFPEGRLNVAYNCLDRHVLAGNGDRVALHWEGEPGDTRDLTYADLTAEVKRAANALLDLGVTAGDRVAIYLPMIPEAVVAMLAVARIGAVHSVVFGGFSAESLRARIDDAAARVVITADGGWRKGKVFPLKPAVDAALVGSAGSVEHVLVVRRGENEVEWDASRDIWWHERVAAADPEHEAEAFEAEHPLFILYTSGTTGKPKGILHTSGGYLTQAAYTHRNVFDLHPETDVYWCTADVGWITGHSYVVYGPLANGATQVVYEGTPDTPEPGRWWDIVEKHGVTILYAAPTAIRSFMKTGREIPDARDLSSIRLLGSVGEPINPEAWRWYRDVIGGGDVPVVDTWWQTETGGIMISPLPGITATKPGSAQTPLPGISIAVVDDAGQPVGPGESGLLVVTEPWPGMLRGIWGDPERYRETYWDRFGDRYFAGDGARLDEDGDVWLLGRVDDVMNVSGHRLSTAEIESSLVGHPYVAEAAVVGASDEATGQAVVAFVILRTAEASAFGDEDPNEVLRAHVAEQIGAIAKPRRVFVVQELPKTRSGKIMRRLLRDVAEGRAVGDTTTLADTQVMQVITERMSAG</sequence>
<keyword evidence="12" id="KW-1185">Reference proteome</keyword>
<feature type="binding site" evidence="6">
    <location>
        <position position="556"/>
    </location>
    <ligand>
        <name>ATP</name>
        <dbReference type="ChEBI" id="CHEBI:30616"/>
    </ligand>
</feature>
<feature type="binding site" evidence="6">
    <location>
        <position position="545"/>
    </location>
    <ligand>
        <name>ATP</name>
        <dbReference type="ChEBI" id="CHEBI:30616"/>
    </ligand>
</feature>
<feature type="binding site" evidence="6">
    <location>
        <begin position="441"/>
        <end position="446"/>
    </location>
    <ligand>
        <name>ATP</name>
        <dbReference type="ChEBI" id="CHEBI:30616"/>
    </ligand>
</feature>
<keyword evidence="2 6" id="KW-0436">Ligase</keyword>
<evidence type="ECO:0000256" key="3">
    <source>
        <dbReference type="ARBA" id="ARBA00022741"/>
    </source>
</evidence>
<protein>
    <recommendedName>
        <fullName evidence="6">Acetyl-coenzyme A synthetase</fullName>
        <shortName evidence="6">AcCoA synthetase</shortName>
        <shortName evidence="6">Acs</shortName>
        <ecNumber evidence="6">6.2.1.1</ecNumber>
    </recommendedName>
    <alternativeName>
        <fullName evidence="6">Acetate--CoA ligase</fullName>
    </alternativeName>
    <alternativeName>
        <fullName evidence="6">Acyl-activating enzyme</fullName>
    </alternativeName>
</protein>
<evidence type="ECO:0000313" key="11">
    <source>
        <dbReference type="EMBL" id="OQJ61717.1"/>
    </source>
</evidence>
<dbReference type="PROSITE" id="PS00455">
    <property type="entry name" value="AMP_BINDING"/>
    <property type="match status" value="1"/>
</dbReference>
<dbReference type="Gene3D" id="3.30.300.30">
    <property type="match status" value="1"/>
</dbReference>
<dbReference type="NCBIfam" id="NF001208">
    <property type="entry name" value="PRK00174.1"/>
    <property type="match status" value="1"/>
</dbReference>
<dbReference type="Pfam" id="PF16177">
    <property type="entry name" value="ACAS_N"/>
    <property type="match status" value="1"/>
</dbReference>
<dbReference type="SUPFAM" id="SSF56801">
    <property type="entry name" value="Acetyl-CoA synthetase-like"/>
    <property type="match status" value="1"/>
</dbReference>
<reference evidence="11" key="1">
    <citation type="submission" date="2017-08" db="EMBL/GenBank/DDBJ databases">
        <title>Genomes of multiple Clavibacter strains from different subspecies.</title>
        <authorList>
            <person name="Yuan X.-K."/>
            <person name="Li X.-S."/>
            <person name="Nie J."/>
            <person name="De Boer S.H."/>
        </authorList>
    </citation>
    <scope>NUCLEOTIDE SEQUENCE [LARGE SCALE GENOMIC DNA]</scope>
    <source>
        <strain evidence="11">ATCC 33566</strain>
    </source>
</reference>
<evidence type="ECO:0000256" key="1">
    <source>
        <dbReference type="ARBA" id="ARBA00006432"/>
    </source>
</evidence>
<evidence type="ECO:0000259" key="10">
    <source>
        <dbReference type="Pfam" id="PF16177"/>
    </source>
</evidence>
<evidence type="ECO:0000256" key="4">
    <source>
        <dbReference type="ARBA" id="ARBA00022840"/>
    </source>
</evidence>
<feature type="binding site" evidence="6">
    <location>
        <begin position="221"/>
        <end position="224"/>
    </location>
    <ligand>
        <name>CoA</name>
        <dbReference type="ChEBI" id="CHEBI:57287"/>
    </ligand>
</feature>
<dbReference type="InterPro" id="IPR000873">
    <property type="entry name" value="AMP-dep_synth/lig_dom"/>
</dbReference>
<comment type="PTM">
    <text evidence="6">Acetylated. Deacetylation by the SIR2-homolog deacetylase activates the enzyme.</text>
</comment>
<evidence type="ECO:0000259" key="8">
    <source>
        <dbReference type="Pfam" id="PF00501"/>
    </source>
</evidence>
<dbReference type="GO" id="GO:0005524">
    <property type="term" value="F:ATP binding"/>
    <property type="evidence" value="ECO:0007669"/>
    <property type="project" value="UniProtKB-KW"/>
</dbReference>
<evidence type="ECO:0000256" key="2">
    <source>
        <dbReference type="ARBA" id="ARBA00022598"/>
    </source>
</evidence>
<keyword evidence="6" id="KW-0460">Magnesium</keyword>
<accession>A0A225C3U8</accession>